<evidence type="ECO:0000313" key="5">
    <source>
        <dbReference type="Proteomes" id="UP000642993"/>
    </source>
</evidence>
<evidence type="ECO:0000313" key="4">
    <source>
        <dbReference type="EMBL" id="MBD8506055.1"/>
    </source>
</evidence>
<dbReference type="Proteomes" id="UP000642993">
    <property type="component" value="Unassembled WGS sequence"/>
</dbReference>
<keyword evidence="5" id="KW-1185">Reference proteome</keyword>
<dbReference type="RefSeq" id="WP_192038535.1">
    <property type="nucleotide sequence ID" value="NZ_JACYWE010000003.1"/>
</dbReference>
<dbReference type="SMART" id="SM00062">
    <property type="entry name" value="PBPb"/>
    <property type="match status" value="1"/>
</dbReference>
<feature type="domain" description="Solute-binding protein family 3/N-terminal" evidence="3">
    <location>
        <begin position="67"/>
        <end position="295"/>
    </location>
</feature>
<name>A0A927JBY4_9ACTN</name>
<dbReference type="Gene3D" id="3.40.190.10">
    <property type="entry name" value="Periplasmic binding protein-like II"/>
    <property type="match status" value="2"/>
</dbReference>
<accession>A0A927JBY4</accession>
<dbReference type="InterPro" id="IPR001638">
    <property type="entry name" value="Solute-binding_3/MltF_N"/>
</dbReference>
<dbReference type="AlphaFoldDB" id="A0A927JBY4"/>
<dbReference type="PANTHER" id="PTHR35936">
    <property type="entry name" value="MEMBRANE-BOUND LYTIC MUREIN TRANSGLYCOSYLASE F"/>
    <property type="match status" value="1"/>
</dbReference>
<protein>
    <submittedName>
        <fullName evidence="4">Amino acid ABC transporter substrate-binding protein</fullName>
    </submittedName>
</protein>
<gene>
    <name evidence="4" type="ORF">HT102_06110</name>
</gene>
<reference evidence="4" key="1">
    <citation type="submission" date="2020-09" db="EMBL/GenBank/DDBJ databases">
        <title>Hoyosella lacisalsi sp. nov., a halotolerant actinobacterium isolated from soil of Lake Gudzhirganskoe.</title>
        <authorList>
            <person name="Yang Q."/>
            <person name="Guo P.Y."/>
            <person name="Liu S.W."/>
            <person name="Li F.N."/>
            <person name="Sun C.H."/>
        </authorList>
    </citation>
    <scope>NUCLEOTIDE SEQUENCE</scope>
    <source>
        <strain evidence="4">G463</strain>
    </source>
</reference>
<dbReference type="EMBL" id="JACYWE010000003">
    <property type="protein sequence ID" value="MBD8506055.1"/>
    <property type="molecule type" value="Genomic_DNA"/>
</dbReference>
<evidence type="ECO:0000256" key="2">
    <source>
        <dbReference type="SAM" id="SignalP"/>
    </source>
</evidence>
<sequence>MMLRSRGYRLILPVALGAMLAISCGGSSGPAVEPGVPTGALQLPDETPPALPAHCGPGGGHTVVPGVLTVAVDEQGIAPWVIDNDPTNRQGFEPAVAWTVAERLGFDGNSVSFVRASFGKALESGPKEFDFAINQYTIMGERRKNIDFSAPYYAVEQAVVALEGSEAAEASSISDLEDLRVGAYKHSSSAFAVESVIGPDDAEIFGGFSDAVTALADGDIDALVADLPTAVQIAETMIEDGVIVGKFPAPNEVTEFYGLVLETDDPLTLCATIALEQMYDDGTLEKLAAEWLAVDEAIPPLS</sequence>
<feature type="chain" id="PRO_5039343573" evidence="2">
    <location>
        <begin position="21"/>
        <end position="302"/>
    </location>
</feature>
<proteinExistence type="predicted"/>
<dbReference type="PANTHER" id="PTHR35936:SF19">
    <property type="entry name" value="AMINO-ACID-BINDING PROTEIN YXEM-RELATED"/>
    <property type="match status" value="1"/>
</dbReference>
<feature type="signal peptide" evidence="2">
    <location>
        <begin position="1"/>
        <end position="20"/>
    </location>
</feature>
<comment type="caution">
    <text evidence="4">The sequence shown here is derived from an EMBL/GenBank/DDBJ whole genome shotgun (WGS) entry which is preliminary data.</text>
</comment>
<dbReference type="Pfam" id="PF00497">
    <property type="entry name" value="SBP_bac_3"/>
    <property type="match status" value="1"/>
</dbReference>
<keyword evidence="1 2" id="KW-0732">Signal</keyword>
<dbReference type="SUPFAM" id="SSF53850">
    <property type="entry name" value="Periplasmic binding protein-like II"/>
    <property type="match status" value="1"/>
</dbReference>
<evidence type="ECO:0000256" key="1">
    <source>
        <dbReference type="ARBA" id="ARBA00022729"/>
    </source>
</evidence>
<evidence type="ECO:0000259" key="3">
    <source>
        <dbReference type="SMART" id="SM00062"/>
    </source>
</evidence>
<organism evidence="4 5">
    <name type="scientific">Lolliginicoccus lacisalsi</name>
    <dbReference type="NCBI Taxonomy" id="2742202"/>
    <lineage>
        <taxon>Bacteria</taxon>
        <taxon>Bacillati</taxon>
        <taxon>Actinomycetota</taxon>
        <taxon>Actinomycetes</taxon>
        <taxon>Mycobacteriales</taxon>
        <taxon>Hoyosellaceae</taxon>
        <taxon>Lolliginicoccus</taxon>
    </lineage>
</organism>
<dbReference type="PROSITE" id="PS51257">
    <property type="entry name" value="PROKAR_LIPOPROTEIN"/>
    <property type="match status" value="1"/>
</dbReference>
<dbReference type="CDD" id="cd13530">
    <property type="entry name" value="PBP2_peptides_like"/>
    <property type="match status" value="1"/>
</dbReference>